<organism evidence="12 13">
    <name type="scientific">uncultured phage_MedDCM-OCT-S31-C1</name>
    <dbReference type="NCBI Taxonomy" id="2740800"/>
    <lineage>
        <taxon>Viruses</taxon>
        <taxon>Duplodnaviria</taxon>
        <taxon>Heunggongvirae</taxon>
        <taxon>Uroviricota</taxon>
        <taxon>Caudoviricetes</taxon>
        <taxon>Autographivirales</taxon>
        <taxon>Nohivirus</taxon>
        <taxon>Nohivirus S31C1</taxon>
    </lineage>
</organism>
<reference evidence="12 13" key="1">
    <citation type="journal article" date="2013" name="PLoS Genet.">
        <title>Expanding the Marine Virosphere Using Metagenomics.</title>
        <authorList>
            <person name="Mizuno C.M."/>
            <person name="Rodriguez-Valera F."/>
            <person name="Kimes N.E."/>
            <person name="Ghai R."/>
        </authorList>
    </citation>
    <scope>NUCLEOTIDE SEQUENCE [LARGE SCALE GENOMIC DNA]</scope>
    <source>
        <strain evidence="12">UvMED-CGR-U-MedDCM-OCT-S31-C1</strain>
    </source>
</reference>
<evidence type="ECO:0000256" key="8">
    <source>
        <dbReference type="ARBA" id="ARBA00023009"/>
    </source>
</evidence>
<evidence type="ECO:0000256" key="6">
    <source>
        <dbReference type="ARBA" id="ARBA00022844"/>
    </source>
</evidence>
<protein>
    <submittedName>
        <fullName evidence="12">Head-tail connector protein</fullName>
    </submittedName>
</protein>
<dbReference type="InterPro" id="IPR020991">
    <property type="entry name" value="Connector_podovirus"/>
</dbReference>
<feature type="region of interest" description="Disordered" evidence="11">
    <location>
        <begin position="498"/>
        <end position="538"/>
    </location>
</feature>
<evidence type="ECO:0000256" key="4">
    <source>
        <dbReference type="ARBA" id="ARBA00022595"/>
    </source>
</evidence>
<feature type="compositionally biased region" description="Low complexity" evidence="11">
    <location>
        <begin position="498"/>
        <end position="532"/>
    </location>
</feature>
<evidence type="ECO:0000256" key="1">
    <source>
        <dbReference type="ARBA" id="ARBA00003421"/>
    </source>
</evidence>
<keyword evidence="10" id="KW-1160">Virus entry into host cell</keyword>
<keyword evidence="3" id="KW-1244">Viral short tail ejection system</keyword>
<evidence type="ECO:0000256" key="3">
    <source>
        <dbReference type="ARBA" id="ARBA00022470"/>
    </source>
</evidence>
<evidence type="ECO:0000256" key="10">
    <source>
        <dbReference type="ARBA" id="ARBA00023296"/>
    </source>
</evidence>
<comment type="function">
    <text evidence="1">Forms the portal vertex of the capsid. This portal plays critical roles in head assembly, genome packaging, neck/tail attachment, and genome ejection. The portal protein multimerizes as a single ring-shaped homododecamer arranged around a central channel.</text>
</comment>
<sequence>MEKTAQARYGELQQTRDYFLSRARAASRLTLPYLIPTSNEPTPNNNEAYPVPWNGIGARGCLNLASRMLLALLPPTQQFFRFSLDEGELGKQGVGPEARTAMEEALSKVERLVLREIEASNDRVVLHEALLHLIVSGNAMIYIGEEGMRVFHLNRYVITRDPMGNPIEAIICEVLTYDTAPEKIRKHCDEARGELKGLPERSQNDPLASESTDYSEIRLYTRIKWGEDKIVRWHQEVEGKVVEGTEGRAPLDVSPWLPLRMTRVDGQMYGVGYVEAAALADLQTVEALCQAIAEGSLASSKVLFLVKPSGVTKARDLASAPNGAFVTGDPQDVLALQVQKSTDLAVAMQGKQQIEARLSQAFMLADVRDSERTTAEEVRLQALQIENSLGSIYSILTTEFQIKYVSRKLFLLEKAGKVPEMPKDLVKPIMTVGLAAVGRGNDLEQLVRFTTTLGQTIGPEQMATYINESELIKRLAYSMGIDVFNLVKSEQELEAEAQQAQQQAMMQSAMQNSDKMANAAATQQEMQMAAEAPPEPEA</sequence>
<dbReference type="Pfam" id="PF12236">
    <property type="entry name" value="Head-tail_con"/>
    <property type="match status" value="1"/>
</dbReference>
<keyword evidence="7" id="KW-0118">Viral capsid assembly</keyword>
<evidence type="ECO:0000256" key="5">
    <source>
        <dbReference type="ARBA" id="ARBA00022612"/>
    </source>
</evidence>
<keyword evidence="5" id="KW-1188">Viral release from host cell</keyword>
<evidence type="ECO:0000313" key="12">
    <source>
        <dbReference type="EMBL" id="BAQ94403.1"/>
    </source>
</evidence>
<name>A0A6S4PGT1_9CAUD</name>
<dbReference type="GO" id="GO:0044423">
    <property type="term" value="C:virion component"/>
    <property type="evidence" value="ECO:0007669"/>
    <property type="project" value="UniProtKB-KW"/>
</dbReference>
<evidence type="ECO:0000313" key="13">
    <source>
        <dbReference type="Proteomes" id="UP000505271"/>
    </source>
</evidence>
<evidence type="ECO:0000256" key="9">
    <source>
        <dbReference type="ARBA" id="ARBA00023219"/>
    </source>
</evidence>
<dbReference type="KEGG" id="vg:55412066"/>
<dbReference type="RefSeq" id="YP_009777900.1">
    <property type="nucleotide sequence ID" value="NC_047706.1"/>
</dbReference>
<dbReference type="GO" id="GO:0099002">
    <property type="term" value="P:symbiont genome ejection through host cell envelope, short tail mechanism"/>
    <property type="evidence" value="ECO:0007669"/>
    <property type="project" value="UniProtKB-KW"/>
</dbReference>
<comment type="subcellular location">
    <subcellularLocation>
        <location evidence="2">Virion</location>
    </subcellularLocation>
</comment>
<keyword evidence="6" id="KW-0946">Virion</keyword>
<keyword evidence="13" id="KW-1185">Reference proteome</keyword>
<dbReference type="Proteomes" id="UP000505271">
    <property type="component" value="Segment"/>
</dbReference>
<keyword evidence="8" id="KW-1171">Viral genome ejection through host cell envelope</keyword>
<evidence type="ECO:0000256" key="2">
    <source>
        <dbReference type="ARBA" id="ARBA00004328"/>
    </source>
</evidence>
<dbReference type="GeneID" id="55412066"/>
<keyword evidence="9" id="KW-0231">Viral genome packaging</keyword>
<dbReference type="EMBL" id="AP013547">
    <property type="protein sequence ID" value="BAQ94403.1"/>
    <property type="molecule type" value="Genomic_DNA"/>
</dbReference>
<keyword evidence="4" id="KW-1162">Viral penetration into host cytoplasm</keyword>
<accession>A0A6S4PGT1</accession>
<evidence type="ECO:0000256" key="11">
    <source>
        <dbReference type="SAM" id="MobiDB-lite"/>
    </source>
</evidence>
<proteinExistence type="predicted"/>
<evidence type="ECO:0000256" key="7">
    <source>
        <dbReference type="ARBA" id="ARBA00022950"/>
    </source>
</evidence>